<evidence type="ECO:0000313" key="3">
    <source>
        <dbReference type="Proteomes" id="UP000076128"/>
    </source>
</evidence>
<feature type="compositionally biased region" description="Basic and acidic residues" evidence="1">
    <location>
        <begin position="34"/>
        <end position="46"/>
    </location>
</feature>
<protein>
    <submittedName>
        <fullName evidence="2">Uncharacterized protein</fullName>
    </submittedName>
</protein>
<evidence type="ECO:0000313" key="2">
    <source>
        <dbReference type="EMBL" id="AMY72266.1"/>
    </source>
</evidence>
<evidence type="ECO:0000256" key="1">
    <source>
        <dbReference type="SAM" id="MobiDB-lite"/>
    </source>
</evidence>
<sequence length="46" mass="5308">MMAQARRARKKEFRRCAVRPLSIAERSTAGLFEANHKPDRPQTLDP</sequence>
<organism evidence="2 3">
    <name type="scientific">Frigidibacter mobilis</name>
    <dbReference type="NCBI Taxonomy" id="1335048"/>
    <lineage>
        <taxon>Bacteria</taxon>
        <taxon>Pseudomonadati</taxon>
        <taxon>Pseudomonadota</taxon>
        <taxon>Alphaproteobacteria</taxon>
        <taxon>Rhodobacterales</taxon>
        <taxon>Paracoccaceae</taxon>
        <taxon>Frigidibacter</taxon>
    </lineage>
</organism>
<dbReference type="EMBL" id="CP012664">
    <property type="protein sequence ID" value="AMY72266.1"/>
    <property type="molecule type" value="Genomic_DNA"/>
</dbReference>
<feature type="region of interest" description="Disordered" evidence="1">
    <location>
        <begin position="27"/>
        <end position="46"/>
    </location>
</feature>
<dbReference type="KEGG" id="daa:AKL17_3p0110"/>
<dbReference type="Proteomes" id="UP000076128">
    <property type="component" value="Plasmid pcai42C"/>
</dbReference>
<keyword evidence="3" id="KW-1185">Reference proteome</keyword>
<geneLocation type="plasmid" evidence="3">
    <name>cai42_Plasmidc</name>
</geneLocation>
<keyword evidence="2" id="KW-0614">Plasmid</keyword>
<gene>
    <name evidence="2" type="ORF">AKL17_3p0110</name>
</gene>
<accession>A0A159Z9J6</accession>
<dbReference type="AlphaFoldDB" id="A0A159Z9J6"/>
<reference evidence="2 3" key="1">
    <citation type="submission" date="2015-09" db="EMBL/GenBank/DDBJ databases">
        <title>Complete genome sequence of Defluviimonas alba cai42t isolated from an oilfield in Xinjiang.</title>
        <authorList>
            <person name="Geng S."/>
            <person name="Pan X."/>
            <person name="Wu X."/>
        </authorList>
    </citation>
    <scope>NUCLEOTIDE SEQUENCE [LARGE SCALE GENOMIC DNA]</scope>
    <source>
        <strain evidence="3">cai42</strain>
        <plasmid evidence="3">cai42_Plasmidc</plasmid>
    </source>
</reference>
<name>A0A159Z9J6_9RHOB</name>
<proteinExistence type="predicted"/>